<evidence type="ECO:0000313" key="2">
    <source>
        <dbReference type="Proteomes" id="UP000280368"/>
    </source>
</evidence>
<dbReference type="EMBL" id="REFH01000009">
    <property type="protein sequence ID" value="RMA75858.1"/>
    <property type="molecule type" value="Genomic_DNA"/>
</dbReference>
<protein>
    <submittedName>
        <fullName evidence="1">Uncharacterized protein</fullName>
    </submittedName>
</protein>
<dbReference type="Proteomes" id="UP000280368">
    <property type="component" value="Unassembled WGS sequence"/>
</dbReference>
<sequence length="87" mass="10417">MFNDTLILKLNLKIMKPLKEKLLIKDATINKVQFDTEWFYKLEDMQFYLKEDLSEVEFVFLPMTIDGEQEHVKCAAFDDIIRGRKEL</sequence>
<reference evidence="1 2" key="1">
    <citation type="submission" date="2018-10" db="EMBL/GenBank/DDBJ databases">
        <title>Genomic Encyclopedia of Archaeal and Bacterial Type Strains, Phase II (KMG-II): from individual species to whole genera.</title>
        <authorList>
            <person name="Goeker M."/>
        </authorList>
    </citation>
    <scope>NUCLEOTIDE SEQUENCE [LARGE SCALE GENOMIC DNA]</scope>
    <source>
        <strain evidence="1 2">DSM 19727</strain>
    </source>
</reference>
<organism evidence="1 2">
    <name type="scientific">Flavobacterium weaverense</name>
    <dbReference type="NCBI Taxonomy" id="271156"/>
    <lineage>
        <taxon>Bacteria</taxon>
        <taxon>Pseudomonadati</taxon>
        <taxon>Bacteroidota</taxon>
        <taxon>Flavobacteriia</taxon>
        <taxon>Flavobacteriales</taxon>
        <taxon>Flavobacteriaceae</taxon>
        <taxon>Flavobacterium</taxon>
    </lineage>
</organism>
<keyword evidence="2" id="KW-1185">Reference proteome</keyword>
<dbReference type="AlphaFoldDB" id="A0A3L9ZZA3"/>
<proteinExistence type="predicted"/>
<comment type="caution">
    <text evidence="1">The sequence shown here is derived from an EMBL/GenBank/DDBJ whole genome shotgun (WGS) entry which is preliminary data.</text>
</comment>
<name>A0A3L9ZZA3_9FLAO</name>
<evidence type="ECO:0000313" key="1">
    <source>
        <dbReference type="EMBL" id="RMA75858.1"/>
    </source>
</evidence>
<accession>A0A3L9ZZA3</accession>
<gene>
    <name evidence="1" type="ORF">BC961_1556</name>
</gene>